<dbReference type="PROSITE" id="PS51186">
    <property type="entry name" value="GNAT"/>
    <property type="match status" value="1"/>
</dbReference>
<evidence type="ECO:0000259" key="6">
    <source>
        <dbReference type="PROSITE" id="PS51186"/>
    </source>
</evidence>
<dbReference type="Proteomes" id="UP000306985">
    <property type="component" value="Unassembled WGS sequence"/>
</dbReference>
<dbReference type="InterPro" id="IPR019432">
    <property type="entry name" value="Acyltransferase_MbtK/IucB-like"/>
</dbReference>
<sequence>MTRVGTIEFRALTEADVPMLHDWLLRPHVRQWWGPAESVEELREDYLTGGSTHAFIAHLAGEPIGFIQSYVVLGSGDGWWEDETDPGARGIDQFLAHAGQLNRGLGRAMVREFVEQLFADPVVTVVQTDPSPHNARAIRCYTAAGFAAVGEVVTPDGPALLMRCHRPPASALR</sequence>
<dbReference type="OrthoDB" id="9814648at2"/>
<evidence type="ECO:0000256" key="4">
    <source>
        <dbReference type="ARBA" id="ARBA00023251"/>
    </source>
</evidence>
<comment type="pathway">
    <text evidence="2">Siderophore biosynthesis; mycobactin biosynthesis.</text>
</comment>
<evidence type="ECO:0000256" key="3">
    <source>
        <dbReference type="ARBA" id="ARBA00020586"/>
    </source>
</evidence>
<dbReference type="AlphaFoldDB" id="A0A4U6Q935"/>
<dbReference type="GO" id="GO:0016410">
    <property type="term" value="F:N-acyltransferase activity"/>
    <property type="evidence" value="ECO:0007669"/>
    <property type="project" value="TreeGrafter"/>
</dbReference>
<dbReference type="GO" id="GO:0019290">
    <property type="term" value="P:siderophore biosynthetic process"/>
    <property type="evidence" value="ECO:0007669"/>
    <property type="project" value="InterPro"/>
</dbReference>
<keyword evidence="4" id="KW-0046">Antibiotic resistance</keyword>
<dbReference type="SUPFAM" id="SSF55729">
    <property type="entry name" value="Acyl-CoA N-acyltransferases (Nat)"/>
    <property type="match status" value="1"/>
</dbReference>
<keyword evidence="7" id="KW-0808">Transferase</keyword>
<organism evidence="7 8">
    <name type="scientific">Nakamurella flava</name>
    <dbReference type="NCBI Taxonomy" id="2576308"/>
    <lineage>
        <taxon>Bacteria</taxon>
        <taxon>Bacillati</taxon>
        <taxon>Actinomycetota</taxon>
        <taxon>Actinomycetes</taxon>
        <taxon>Nakamurellales</taxon>
        <taxon>Nakamurellaceae</taxon>
        <taxon>Nakamurella</taxon>
    </lineage>
</organism>
<evidence type="ECO:0000256" key="1">
    <source>
        <dbReference type="ARBA" id="ARBA00003818"/>
    </source>
</evidence>
<gene>
    <name evidence="7" type="ORF">FDO65_20680</name>
</gene>
<dbReference type="UniPathway" id="UPA00011"/>
<dbReference type="InterPro" id="IPR000182">
    <property type="entry name" value="GNAT_dom"/>
</dbReference>
<dbReference type="PANTHER" id="PTHR31438">
    <property type="entry name" value="LYSINE N-ACYLTRANSFERASE C17G9.06C-RELATED"/>
    <property type="match status" value="1"/>
</dbReference>
<dbReference type="Gene3D" id="3.40.630.30">
    <property type="match status" value="1"/>
</dbReference>
<dbReference type="EMBL" id="SZZH01000007">
    <property type="protein sequence ID" value="TKV56376.1"/>
    <property type="molecule type" value="Genomic_DNA"/>
</dbReference>
<accession>A0A4U6Q935</accession>
<name>A0A4U6Q935_9ACTN</name>
<dbReference type="Pfam" id="PF13523">
    <property type="entry name" value="Acetyltransf_8"/>
    <property type="match status" value="1"/>
</dbReference>
<comment type="caution">
    <text evidence="7">The sequence shown here is derived from an EMBL/GenBank/DDBJ whole genome shotgun (WGS) entry which is preliminary data.</text>
</comment>
<dbReference type="GO" id="GO:0046677">
    <property type="term" value="P:response to antibiotic"/>
    <property type="evidence" value="ECO:0007669"/>
    <property type="project" value="UniProtKB-KW"/>
</dbReference>
<evidence type="ECO:0000313" key="7">
    <source>
        <dbReference type="EMBL" id="TKV56376.1"/>
    </source>
</evidence>
<reference evidence="7 8" key="1">
    <citation type="submission" date="2019-05" db="EMBL/GenBank/DDBJ databases">
        <title>Nakamurella sp. N5BH11, whole genome shotgun sequence.</title>
        <authorList>
            <person name="Tuo L."/>
        </authorList>
    </citation>
    <scope>NUCLEOTIDE SEQUENCE [LARGE SCALE GENOMIC DNA]</scope>
    <source>
        <strain evidence="7 8">N5BH11</strain>
    </source>
</reference>
<protein>
    <recommendedName>
        <fullName evidence="3">Lysine N-acyltransferase MbtK</fullName>
    </recommendedName>
    <alternativeName>
        <fullName evidence="5">Mycobactin synthase protein K</fullName>
    </alternativeName>
</protein>
<evidence type="ECO:0000256" key="2">
    <source>
        <dbReference type="ARBA" id="ARBA00005102"/>
    </source>
</evidence>
<keyword evidence="8" id="KW-1185">Reference proteome</keyword>
<dbReference type="InterPro" id="IPR016181">
    <property type="entry name" value="Acyl_CoA_acyltransferase"/>
</dbReference>
<dbReference type="PANTHER" id="PTHR31438:SF1">
    <property type="entry name" value="LYSINE N-ACYLTRANSFERASE C17G9.06C-RELATED"/>
    <property type="match status" value="1"/>
</dbReference>
<proteinExistence type="predicted"/>
<evidence type="ECO:0000313" key="8">
    <source>
        <dbReference type="Proteomes" id="UP000306985"/>
    </source>
</evidence>
<dbReference type="SMART" id="SM01006">
    <property type="entry name" value="AlcB"/>
    <property type="match status" value="1"/>
</dbReference>
<comment type="function">
    <text evidence="1">Acyltransferase required for the direct transfer of medium- to long-chain fatty acyl moieties from a carrier protein (MbtL) on to the epsilon-amino group of lysine residue in the mycobactin core.</text>
</comment>
<feature type="domain" description="N-acetyltransferase" evidence="6">
    <location>
        <begin position="7"/>
        <end position="167"/>
    </location>
</feature>
<evidence type="ECO:0000256" key="5">
    <source>
        <dbReference type="ARBA" id="ARBA00031122"/>
    </source>
</evidence>